<dbReference type="Proteomes" id="UP000182466">
    <property type="component" value="Unassembled WGS sequence"/>
</dbReference>
<evidence type="ECO:0000313" key="1">
    <source>
        <dbReference type="EMBL" id="SFT75836.1"/>
    </source>
</evidence>
<dbReference type="AlphaFoldDB" id="A0A1I7ALQ6"/>
<dbReference type="OrthoDB" id="7810029at2"/>
<protein>
    <submittedName>
        <fullName evidence="1">Uncharacterized protein</fullName>
    </submittedName>
</protein>
<dbReference type="InterPro" id="IPR054197">
    <property type="entry name" value="DUF6902"/>
</dbReference>
<proteinExistence type="predicted"/>
<sequence>MSNVIPLQRTVSRPVPGAARAALIEGFARFRRLPEDVFWLKENAELLGILGCTGGALGDAALDPHRAFYAQAERWLEFFPQYYRFVLSICTDLEALGMAGTKAGALADRVLRMGLVAGELSDLQRLEARRLMARHGIDPLPGDTGLEHRVHRFIAASRGFAIPNPRAAYELTHVVFYLSDYGRRDPHLPAGAAVSLEYAGLLAYLDQNVDLLAEICIAMRHAKLTPSPIWEGWVQSELHRFDIRCDGTDGVADEYHPYLVCNWLLALTGHPAFTARIESGPVRFHRARPHVGPLRDMSVCMFQMQGARSDDWHRMRPRVEQALTEIGQDILAEACRSTDRFEEFFAGFARAASGAGAV</sequence>
<dbReference type="EMBL" id="FPAW01000007">
    <property type="protein sequence ID" value="SFT75836.1"/>
    <property type="molecule type" value="Genomic_DNA"/>
</dbReference>
<gene>
    <name evidence="1" type="ORF">SAMN05216236_10743</name>
</gene>
<organism evidence="1 2">
    <name type="scientific">Sedimentitalea nanhaiensis</name>
    <dbReference type="NCBI Taxonomy" id="999627"/>
    <lineage>
        <taxon>Bacteria</taxon>
        <taxon>Pseudomonadati</taxon>
        <taxon>Pseudomonadota</taxon>
        <taxon>Alphaproteobacteria</taxon>
        <taxon>Rhodobacterales</taxon>
        <taxon>Paracoccaceae</taxon>
        <taxon>Sedimentitalea</taxon>
    </lineage>
</organism>
<accession>A0A1I7ALQ6</accession>
<dbReference type="Pfam" id="PF21843">
    <property type="entry name" value="DUF6902"/>
    <property type="match status" value="1"/>
</dbReference>
<keyword evidence="2" id="KW-1185">Reference proteome</keyword>
<name>A0A1I7ALQ6_9RHOB</name>
<dbReference type="eggNOG" id="ENOG502Z84Z">
    <property type="taxonomic scope" value="Bacteria"/>
</dbReference>
<dbReference type="RefSeq" id="WP_027260781.1">
    <property type="nucleotide sequence ID" value="NZ_FPAW01000007.1"/>
</dbReference>
<reference evidence="1 2" key="1">
    <citation type="submission" date="2016-10" db="EMBL/GenBank/DDBJ databases">
        <authorList>
            <person name="de Groot N.N."/>
        </authorList>
    </citation>
    <scope>NUCLEOTIDE SEQUENCE [LARGE SCALE GENOMIC DNA]</scope>
    <source>
        <strain evidence="1 2">CGMCC 1.10959</strain>
    </source>
</reference>
<evidence type="ECO:0000313" key="2">
    <source>
        <dbReference type="Proteomes" id="UP000182466"/>
    </source>
</evidence>
<dbReference type="STRING" id="999627.SAMN05216236_10743"/>